<evidence type="ECO:0000256" key="12">
    <source>
        <dbReference type="SAM" id="Phobius"/>
    </source>
</evidence>
<proteinExistence type="inferred from homology"/>
<gene>
    <name evidence="14" type="ORF">INF35_09025</name>
</gene>
<dbReference type="Proteomes" id="UP000768567">
    <property type="component" value="Unassembled WGS sequence"/>
</dbReference>
<evidence type="ECO:0000313" key="15">
    <source>
        <dbReference type="Proteomes" id="UP000768567"/>
    </source>
</evidence>
<dbReference type="Pfam" id="PF02096">
    <property type="entry name" value="60KD_IMP"/>
    <property type="match status" value="1"/>
</dbReference>
<keyword evidence="7 12" id="KW-0472">Membrane</keyword>
<keyword evidence="3" id="KW-1003">Cell membrane</keyword>
<evidence type="ECO:0000256" key="10">
    <source>
        <dbReference type="SAM" id="Coils"/>
    </source>
</evidence>
<organism evidence="14 15">
    <name type="scientific">Gemmiger gallinarum</name>
    <dbReference type="NCBI Taxonomy" id="2779354"/>
    <lineage>
        <taxon>Bacteria</taxon>
        <taxon>Bacillati</taxon>
        <taxon>Bacillota</taxon>
        <taxon>Clostridia</taxon>
        <taxon>Eubacteriales</taxon>
        <taxon>Gemmiger</taxon>
    </lineage>
</organism>
<feature type="compositionally biased region" description="Basic and acidic residues" evidence="11">
    <location>
        <begin position="329"/>
        <end position="350"/>
    </location>
</feature>
<keyword evidence="10" id="KW-0175">Coiled coil</keyword>
<evidence type="ECO:0000256" key="5">
    <source>
        <dbReference type="ARBA" id="ARBA00022927"/>
    </source>
</evidence>
<comment type="caution">
    <text evidence="14">The sequence shown here is derived from an EMBL/GenBank/DDBJ whole genome shotgun (WGS) entry which is preliminary data.</text>
</comment>
<dbReference type="PANTHER" id="PTHR12428">
    <property type="entry name" value="OXA1"/>
    <property type="match status" value="1"/>
</dbReference>
<keyword evidence="2" id="KW-0813">Transport</keyword>
<name>A0ABR9R460_9FIRM</name>
<dbReference type="EMBL" id="JADCKC010000002">
    <property type="protein sequence ID" value="MBE5037924.1"/>
    <property type="molecule type" value="Genomic_DNA"/>
</dbReference>
<keyword evidence="4 9" id="KW-0812">Transmembrane</keyword>
<feature type="transmembrane region" description="Helical" evidence="12">
    <location>
        <begin position="186"/>
        <end position="206"/>
    </location>
</feature>
<evidence type="ECO:0000256" key="4">
    <source>
        <dbReference type="ARBA" id="ARBA00022692"/>
    </source>
</evidence>
<evidence type="ECO:0000256" key="3">
    <source>
        <dbReference type="ARBA" id="ARBA00022475"/>
    </source>
</evidence>
<evidence type="ECO:0000256" key="7">
    <source>
        <dbReference type="ARBA" id="ARBA00023136"/>
    </source>
</evidence>
<evidence type="ECO:0000256" key="9">
    <source>
        <dbReference type="RuleBase" id="RU003945"/>
    </source>
</evidence>
<comment type="similarity">
    <text evidence="9">Belongs to the OXA1/ALB3/YidC family.</text>
</comment>
<dbReference type="CDD" id="cd20070">
    <property type="entry name" value="5TM_YidC_Alb3"/>
    <property type="match status" value="1"/>
</dbReference>
<dbReference type="NCBIfam" id="TIGR03592">
    <property type="entry name" value="yidC_oxa1_cterm"/>
    <property type="match status" value="1"/>
</dbReference>
<dbReference type="RefSeq" id="WP_193501621.1">
    <property type="nucleotide sequence ID" value="NZ_JADCKC010000002.1"/>
</dbReference>
<dbReference type="PANTHER" id="PTHR12428:SF65">
    <property type="entry name" value="CYTOCHROME C OXIDASE ASSEMBLY PROTEIN COX18, MITOCHONDRIAL"/>
    <property type="match status" value="1"/>
</dbReference>
<accession>A0ABR9R460</accession>
<evidence type="ECO:0000256" key="2">
    <source>
        <dbReference type="ARBA" id="ARBA00022448"/>
    </source>
</evidence>
<feature type="transmembrane region" description="Helical" evidence="12">
    <location>
        <begin position="27"/>
        <end position="46"/>
    </location>
</feature>
<dbReference type="InterPro" id="IPR047196">
    <property type="entry name" value="YidC_ALB_C"/>
</dbReference>
<evidence type="ECO:0000256" key="8">
    <source>
        <dbReference type="ARBA" id="ARBA00023186"/>
    </source>
</evidence>
<protein>
    <submittedName>
        <fullName evidence="14">YidC/Oxa1 family membrane protein insertase</fullName>
    </submittedName>
</protein>
<evidence type="ECO:0000256" key="1">
    <source>
        <dbReference type="ARBA" id="ARBA00004651"/>
    </source>
</evidence>
<keyword evidence="5" id="KW-0653">Protein transport</keyword>
<reference evidence="14 15" key="1">
    <citation type="submission" date="2020-10" db="EMBL/GenBank/DDBJ databases">
        <title>ChiBAC.</title>
        <authorList>
            <person name="Zenner C."/>
            <person name="Hitch T.C.A."/>
            <person name="Clavel T."/>
        </authorList>
    </citation>
    <scope>NUCLEOTIDE SEQUENCE [LARGE SCALE GENOMIC DNA]</scope>
    <source>
        <strain evidence="14 15">DSM 109015</strain>
    </source>
</reference>
<evidence type="ECO:0000256" key="11">
    <source>
        <dbReference type="SAM" id="MobiDB-lite"/>
    </source>
</evidence>
<evidence type="ECO:0000313" key="14">
    <source>
        <dbReference type="EMBL" id="MBE5037924.1"/>
    </source>
</evidence>
<dbReference type="InterPro" id="IPR001708">
    <property type="entry name" value="YidC/ALB3/OXA1/COX18"/>
</dbReference>
<dbReference type="InterPro" id="IPR028055">
    <property type="entry name" value="YidC/Oxa/ALB_C"/>
</dbReference>
<evidence type="ECO:0000256" key="6">
    <source>
        <dbReference type="ARBA" id="ARBA00022989"/>
    </source>
</evidence>
<keyword evidence="8" id="KW-0143">Chaperone</keyword>
<feature type="transmembrane region" description="Helical" evidence="12">
    <location>
        <begin position="91"/>
        <end position="113"/>
    </location>
</feature>
<keyword evidence="6 12" id="KW-1133">Transmembrane helix</keyword>
<keyword evidence="15" id="KW-1185">Reference proteome</keyword>
<sequence length="359" mass="40051">MTEILGFLSIILGPLMALMYQAIPSYALTMIIFTILIRVVSLPLAIKQQKSMAKMSVYTPMLNEIQQKYKNNPEKQNEELMKFQQEYGYNPMAGCLPMVLNMLILFAIIQVVYHPVRYILGIPADAINAACTALGISTSNVTLAETQLITAIKAGTDVATSLTAEQIGLIQGFNTSFLGMDVCTTAGFALSPLLIFPILATVTVFASNIIVTRMSGQQAATQGSMKIMLWVMNLMFAWFCFTAPIGFSLYYTTSNICMILQSVLTNKIYSPERFKKEYEAELAAKKAAKKAKKEVVVVEEGQEVTKQVNEAELNRLRLERARALDAEKYKDERTRPLTEAERMELEEQSKSKKKKKGGK</sequence>
<feature type="region of interest" description="Disordered" evidence="11">
    <location>
        <begin position="329"/>
        <end position="359"/>
    </location>
</feature>
<feature type="domain" description="Membrane insertase YidC/Oxa/ALB C-terminal" evidence="13">
    <location>
        <begin position="26"/>
        <end position="267"/>
    </location>
</feature>
<feature type="transmembrane region" description="Helical" evidence="12">
    <location>
        <begin position="227"/>
        <end position="251"/>
    </location>
</feature>
<comment type="subcellular location">
    <subcellularLocation>
        <location evidence="1">Cell membrane</location>
        <topology evidence="1">Multi-pass membrane protein</topology>
    </subcellularLocation>
    <subcellularLocation>
        <location evidence="9">Membrane</location>
        <topology evidence="9">Multi-pass membrane protein</topology>
    </subcellularLocation>
</comment>
<evidence type="ECO:0000259" key="13">
    <source>
        <dbReference type="Pfam" id="PF02096"/>
    </source>
</evidence>
<feature type="coiled-coil region" evidence="10">
    <location>
        <begin position="275"/>
        <end position="321"/>
    </location>
</feature>